<gene>
    <name evidence="2" type="ORF">SeLEV6574_g04701</name>
    <name evidence="3" type="ORF">SeMB42_g02793</name>
</gene>
<dbReference type="STRING" id="286115.A0A507DC28"/>
<evidence type="ECO:0000313" key="4">
    <source>
        <dbReference type="Proteomes" id="UP000317494"/>
    </source>
</evidence>
<dbReference type="AlphaFoldDB" id="A0A507DC28"/>
<accession>A0A507DC28</accession>
<dbReference type="Pfam" id="PF14929">
    <property type="entry name" value="TAF1_subA"/>
    <property type="match status" value="1"/>
</dbReference>
<evidence type="ECO:0000313" key="5">
    <source>
        <dbReference type="Proteomes" id="UP000320475"/>
    </source>
</evidence>
<dbReference type="GO" id="GO:0000120">
    <property type="term" value="C:RNA polymerase I transcription regulator complex"/>
    <property type="evidence" value="ECO:0007669"/>
    <property type="project" value="InterPro"/>
</dbReference>
<sequence>MVTPFDNRWRYRILSNLDVLLKTAILEHHDSAFERQLVLALPPAAPAEFSPMETMRYAIHVLMTDALPPTPTHDPDDDALQRHLLLCGKRIIRFLEALVANEERKPTISYLASPTILLMVKELIMHHLRIGMVDEARARLYPLLELYPFSEDVDILGMAALTAYHSWRNAWFASRHPDNEVPADQLPYYQETLRLFKQIFIVNDSYVQYTLCYIQMLEAVDPHHGNIDVRLKAFVASNDTNPSAYKLLLHHLQLRDRPIKTILPLCLAWASLDPLADEALAILTEHAAKVPDRPRLLHLLGLRVEHGGAQAWVWIALAYELTLAYELDCARNTNAFHVFWLDRKHWWKRCLYALPSEPDIDAAKAVVAVLLFGDAYKTLDWAARCDLPRPVDDQVLNLLLSLNMDEDVLFQSPRPLKKNPSALTAVTRSGTKKVRTPKRASVHTSSSFRA</sequence>
<dbReference type="InterPro" id="IPR039495">
    <property type="entry name" value="TAF1A"/>
</dbReference>
<feature type="region of interest" description="Disordered" evidence="1">
    <location>
        <begin position="418"/>
        <end position="450"/>
    </location>
</feature>
<dbReference type="GO" id="GO:0006360">
    <property type="term" value="P:transcription by RNA polymerase I"/>
    <property type="evidence" value="ECO:0007669"/>
    <property type="project" value="InterPro"/>
</dbReference>
<dbReference type="Proteomes" id="UP000317494">
    <property type="component" value="Unassembled WGS sequence"/>
</dbReference>
<reference evidence="4 5" key="1">
    <citation type="journal article" date="2019" name="Sci. Rep.">
        <title>Comparative genomics of chytrid fungi reveal insights into the obligate biotrophic and pathogenic lifestyle of Synchytrium endobioticum.</title>
        <authorList>
            <person name="van de Vossenberg B.T.L.H."/>
            <person name="Warris S."/>
            <person name="Nguyen H.D.T."/>
            <person name="van Gent-Pelzer M.P.E."/>
            <person name="Joly D.L."/>
            <person name="van de Geest H.C."/>
            <person name="Bonants P.J.M."/>
            <person name="Smith D.S."/>
            <person name="Levesque C.A."/>
            <person name="van der Lee T.A.J."/>
        </authorList>
    </citation>
    <scope>NUCLEOTIDE SEQUENCE [LARGE SCALE GENOMIC DNA]</scope>
    <source>
        <strain evidence="2 5">LEV6574</strain>
        <strain evidence="3 4">MB42</strain>
    </source>
</reference>
<feature type="compositionally biased region" description="Basic residues" evidence="1">
    <location>
        <begin position="430"/>
        <end position="441"/>
    </location>
</feature>
<protein>
    <submittedName>
        <fullName evidence="3">Uncharacterized protein</fullName>
    </submittedName>
</protein>
<evidence type="ECO:0000313" key="2">
    <source>
        <dbReference type="EMBL" id="TPX44118.1"/>
    </source>
</evidence>
<proteinExistence type="predicted"/>
<dbReference type="EMBL" id="QEAN01000091">
    <property type="protein sequence ID" value="TPX48941.1"/>
    <property type="molecule type" value="Genomic_DNA"/>
</dbReference>
<evidence type="ECO:0000313" key="3">
    <source>
        <dbReference type="EMBL" id="TPX48941.1"/>
    </source>
</evidence>
<name>A0A507DC28_9FUNG</name>
<dbReference type="Proteomes" id="UP000320475">
    <property type="component" value="Unassembled WGS sequence"/>
</dbReference>
<evidence type="ECO:0000256" key="1">
    <source>
        <dbReference type="SAM" id="MobiDB-lite"/>
    </source>
</evidence>
<organism evidence="3 4">
    <name type="scientific">Synchytrium endobioticum</name>
    <dbReference type="NCBI Taxonomy" id="286115"/>
    <lineage>
        <taxon>Eukaryota</taxon>
        <taxon>Fungi</taxon>
        <taxon>Fungi incertae sedis</taxon>
        <taxon>Chytridiomycota</taxon>
        <taxon>Chytridiomycota incertae sedis</taxon>
        <taxon>Chytridiomycetes</taxon>
        <taxon>Synchytriales</taxon>
        <taxon>Synchytriaceae</taxon>
        <taxon>Synchytrium</taxon>
    </lineage>
</organism>
<comment type="caution">
    <text evidence="3">The sequence shown here is derived from an EMBL/GenBank/DDBJ whole genome shotgun (WGS) entry which is preliminary data.</text>
</comment>
<keyword evidence="4" id="KW-1185">Reference proteome</keyword>
<dbReference type="EMBL" id="QEAM01000197">
    <property type="protein sequence ID" value="TPX44118.1"/>
    <property type="molecule type" value="Genomic_DNA"/>
</dbReference>
<dbReference type="VEuPathDB" id="FungiDB:SeMB42_g02793"/>